<comment type="subcellular location">
    <subcellularLocation>
        <location evidence="1">Cell outer membrane</location>
    </subcellularLocation>
</comment>
<dbReference type="InterPro" id="IPR051906">
    <property type="entry name" value="TolC-like"/>
</dbReference>
<dbReference type="InterPro" id="IPR010130">
    <property type="entry name" value="T1SS_OMP_TolC"/>
</dbReference>
<dbReference type="InterPro" id="IPR003423">
    <property type="entry name" value="OMP_efflux"/>
</dbReference>
<organism evidence="7">
    <name type="scientific">hydrothermal vent metagenome</name>
    <dbReference type="NCBI Taxonomy" id="652676"/>
    <lineage>
        <taxon>unclassified sequences</taxon>
        <taxon>metagenomes</taxon>
        <taxon>ecological metagenomes</taxon>
    </lineage>
</organism>
<dbReference type="GO" id="GO:0015562">
    <property type="term" value="F:efflux transmembrane transporter activity"/>
    <property type="evidence" value="ECO:0007669"/>
    <property type="project" value="InterPro"/>
</dbReference>
<proteinExistence type="predicted"/>
<evidence type="ECO:0000256" key="1">
    <source>
        <dbReference type="ARBA" id="ARBA00004442"/>
    </source>
</evidence>
<evidence type="ECO:0000313" key="7">
    <source>
        <dbReference type="EMBL" id="VAW10153.1"/>
    </source>
</evidence>
<dbReference type="GO" id="GO:0015288">
    <property type="term" value="F:porin activity"/>
    <property type="evidence" value="ECO:0007669"/>
    <property type="project" value="TreeGrafter"/>
</dbReference>
<keyword evidence="2" id="KW-0813">Transport</keyword>
<protein>
    <submittedName>
        <fullName evidence="7">Type I secretion outer membrane protein, TolC family</fullName>
    </submittedName>
</protein>
<reference evidence="7" key="1">
    <citation type="submission" date="2018-06" db="EMBL/GenBank/DDBJ databases">
        <authorList>
            <person name="Zhirakovskaya E."/>
        </authorList>
    </citation>
    <scope>NUCLEOTIDE SEQUENCE</scope>
</reference>
<dbReference type="GO" id="GO:1990281">
    <property type="term" value="C:efflux pump complex"/>
    <property type="evidence" value="ECO:0007669"/>
    <property type="project" value="TreeGrafter"/>
</dbReference>
<evidence type="ECO:0000256" key="6">
    <source>
        <dbReference type="ARBA" id="ARBA00023237"/>
    </source>
</evidence>
<dbReference type="NCBIfam" id="TIGR01844">
    <property type="entry name" value="type_I_sec_TolC"/>
    <property type="match status" value="1"/>
</dbReference>
<gene>
    <name evidence="7" type="ORF">MNBD_ALPHA09-1172</name>
</gene>
<keyword evidence="6" id="KW-0998">Cell outer membrane</keyword>
<accession>A0A3B0T288</accession>
<evidence type="ECO:0000256" key="2">
    <source>
        <dbReference type="ARBA" id="ARBA00022448"/>
    </source>
</evidence>
<keyword evidence="5" id="KW-0472">Membrane</keyword>
<dbReference type="GO" id="GO:0009279">
    <property type="term" value="C:cell outer membrane"/>
    <property type="evidence" value="ECO:0007669"/>
    <property type="project" value="UniProtKB-SubCell"/>
</dbReference>
<dbReference type="Gene3D" id="1.20.1600.10">
    <property type="entry name" value="Outer membrane efflux proteins (OEP)"/>
    <property type="match status" value="1"/>
</dbReference>
<dbReference type="SUPFAM" id="SSF56954">
    <property type="entry name" value="Outer membrane efflux proteins (OEP)"/>
    <property type="match status" value="1"/>
</dbReference>
<dbReference type="PANTHER" id="PTHR30026">
    <property type="entry name" value="OUTER MEMBRANE PROTEIN TOLC"/>
    <property type="match status" value="1"/>
</dbReference>
<name>A0A3B0T288_9ZZZZ</name>
<dbReference type="AlphaFoldDB" id="A0A3B0T288"/>
<dbReference type="EMBL" id="UOEM01000005">
    <property type="protein sequence ID" value="VAW10153.1"/>
    <property type="molecule type" value="Genomic_DNA"/>
</dbReference>
<keyword evidence="3" id="KW-1134">Transmembrane beta strand</keyword>
<sequence length="448" mass="48321">MVVVPAASPAVADTLRDALAQAYANNPELGAERAQLRATDEGVPQALSGYRPNISAALDYGGKRSNSITFQGPVRLKSSTYTHPRGYSVSITQNVFDGFRTRNRTAQAEANVQAGRGILLNTEQNVLLSAATAFLDVRRDMAIVRLRTSNVEVLREEVKSTRARFDVGELTRTDVAQADARVSRAISELSAGRADLATSRAVYEQIVGRAPGRLAAPPNMVSRLPRSVQSAYQIAQDDHPAIRSALFTVEAGDRNVDAITGEFLPTVSVEGTYSDRWEAAGPESSSDATTIMGRLTIPIYQAGAVSSRLRAAKQTNTQRRLEVENIRNQVRASVSSAWAGLKATRAQIVADNQQVRAAGVALDGVRQEASVGQRTTLDVLDAQQEALNAQVTLEITRRNEQVATFNLLAAIGQLNADAMGLAVARYDPAVNYDNVRGKWFGIDVDTVE</sequence>
<dbReference type="PANTHER" id="PTHR30026:SF22">
    <property type="entry name" value="OUTER MEMBRANE EFFLUX PROTEIN"/>
    <property type="match status" value="1"/>
</dbReference>
<evidence type="ECO:0000256" key="4">
    <source>
        <dbReference type="ARBA" id="ARBA00022692"/>
    </source>
</evidence>
<evidence type="ECO:0000256" key="3">
    <source>
        <dbReference type="ARBA" id="ARBA00022452"/>
    </source>
</evidence>
<dbReference type="Pfam" id="PF02321">
    <property type="entry name" value="OEP"/>
    <property type="match status" value="2"/>
</dbReference>
<evidence type="ECO:0000256" key="5">
    <source>
        <dbReference type="ARBA" id="ARBA00023136"/>
    </source>
</evidence>
<keyword evidence="4" id="KW-0812">Transmembrane</keyword>